<evidence type="ECO:0000259" key="14">
    <source>
        <dbReference type="PROSITE" id="PS50939"/>
    </source>
</evidence>
<dbReference type="GO" id="GO:0020037">
    <property type="term" value="F:heme binding"/>
    <property type="evidence" value="ECO:0007669"/>
    <property type="project" value="TreeGrafter"/>
</dbReference>
<organism evidence="15 16">
    <name type="scientific">Dioscorea cayennensis subsp. rotundata</name>
    <name type="common">White Guinea yam</name>
    <name type="synonym">Dioscorea rotundata</name>
    <dbReference type="NCBI Taxonomy" id="55577"/>
    <lineage>
        <taxon>Eukaryota</taxon>
        <taxon>Viridiplantae</taxon>
        <taxon>Streptophyta</taxon>
        <taxon>Embryophyta</taxon>
        <taxon>Tracheophyta</taxon>
        <taxon>Spermatophyta</taxon>
        <taxon>Magnoliopsida</taxon>
        <taxon>Liliopsida</taxon>
        <taxon>Dioscoreales</taxon>
        <taxon>Dioscoreaceae</taxon>
        <taxon>Dioscorea</taxon>
    </lineage>
</organism>
<feature type="chain" id="PRO_5044218771" evidence="13">
    <location>
        <begin position="28"/>
        <end position="246"/>
    </location>
</feature>
<keyword evidence="7" id="KW-0249">Electron transport</keyword>
<evidence type="ECO:0000256" key="11">
    <source>
        <dbReference type="SAM" id="MobiDB-lite"/>
    </source>
</evidence>
<dbReference type="Gene3D" id="1.20.120.1770">
    <property type="match status" value="1"/>
</dbReference>
<feature type="compositionally biased region" description="Polar residues" evidence="11">
    <location>
        <begin position="227"/>
        <end position="237"/>
    </location>
</feature>
<evidence type="ECO:0000256" key="10">
    <source>
        <dbReference type="ARBA" id="ARBA00023136"/>
    </source>
</evidence>
<keyword evidence="5 12" id="KW-0812">Transmembrane</keyword>
<feature type="transmembrane region" description="Helical" evidence="12">
    <location>
        <begin position="49"/>
        <end position="75"/>
    </location>
</feature>
<feature type="region of interest" description="Disordered" evidence="11">
    <location>
        <begin position="227"/>
        <end position="246"/>
    </location>
</feature>
<sequence length="246" mass="28172">MLAFVRKEMSVMLASFMVLLLPSLAASSVHNNHTNIQQNPLKLNSQLSFQIIFHAFLLWASLGFLMPVGTLVIRMSNTVKCGKKLKALYYCHVILQITAVFLALAAVILSIIHFENFFNNTHQRIGLALYVLIVIQPLVGFFRPQRGVKFRRLWYFVHWILGNGVCIVGIINIYIGLHAFHARASKNVRLWTILFTVEVCIIAFIYLLQDRWNYMQKQGVILGNEQITPTDHSPQNIQKDHEAEIP</sequence>
<dbReference type="GO" id="GO:0140575">
    <property type="term" value="F:transmembrane monodehydroascorbate reductase activity"/>
    <property type="evidence" value="ECO:0007669"/>
    <property type="project" value="InterPro"/>
</dbReference>
<comment type="cofactor">
    <cofactor evidence="1">
        <name>heme b</name>
        <dbReference type="ChEBI" id="CHEBI:60344"/>
    </cofactor>
</comment>
<reference evidence="16" key="1">
    <citation type="submission" date="2025-08" db="UniProtKB">
        <authorList>
            <consortium name="RefSeq"/>
        </authorList>
    </citation>
    <scope>IDENTIFICATION</scope>
</reference>
<keyword evidence="15" id="KW-1185">Reference proteome</keyword>
<dbReference type="PROSITE" id="PS50939">
    <property type="entry name" value="CYTOCHROME_B561"/>
    <property type="match status" value="1"/>
</dbReference>
<dbReference type="InterPro" id="IPR006593">
    <property type="entry name" value="Cyt_b561/ferric_Rdtase_TM"/>
</dbReference>
<proteinExistence type="predicted"/>
<gene>
    <name evidence="16" type="primary">LOC120251238</name>
</gene>
<evidence type="ECO:0000313" key="15">
    <source>
        <dbReference type="Proteomes" id="UP001515500"/>
    </source>
</evidence>
<evidence type="ECO:0000256" key="9">
    <source>
        <dbReference type="ARBA" id="ARBA00023004"/>
    </source>
</evidence>
<evidence type="ECO:0000256" key="3">
    <source>
        <dbReference type="ARBA" id="ARBA00022448"/>
    </source>
</evidence>
<keyword evidence="4" id="KW-0349">Heme</keyword>
<dbReference type="Pfam" id="PF03188">
    <property type="entry name" value="Cytochrom_B561"/>
    <property type="match status" value="1"/>
</dbReference>
<dbReference type="GO" id="GO:0046872">
    <property type="term" value="F:metal ion binding"/>
    <property type="evidence" value="ECO:0007669"/>
    <property type="project" value="UniProtKB-KW"/>
</dbReference>
<evidence type="ECO:0000256" key="13">
    <source>
        <dbReference type="SAM" id="SignalP"/>
    </source>
</evidence>
<name>A0AB40AL93_DIOCR</name>
<evidence type="ECO:0000256" key="1">
    <source>
        <dbReference type="ARBA" id="ARBA00001970"/>
    </source>
</evidence>
<evidence type="ECO:0000313" key="16">
    <source>
        <dbReference type="RefSeq" id="XP_039115718.1"/>
    </source>
</evidence>
<dbReference type="GeneID" id="120251238"/>
<feature type="domain" description="Cytochrome b561" evidence="14">
    <location>
        <begin position="10"/>
        <end position="216"/>
    </location>
</feature>
<evidence type="ECO:0000256" key="7">
    <source>
        <dbReference type="ARBA" id="ARBA00022982"/>
    </source>
</evidence>
<keyword evidence="9" id="KW-0408">Iron</keyword>
<dbReference type="CDD" id="cd08760">
    <property type="entry name" value="Cyt_b561_FRRS1_like"/>
    <property type="match status" value="1"/>
</dbReference>
<feature type="transmembrane region" description="Helical" evidence="12">
    <location>
        <begin position="188"/>
        <end position="208"/>
    </location>
</feature>
<dbReference type="RefSeq" id="XP_039115718.1">
    <property type="nucleotide sequence ID" value="XM_039259784.1"/>
</dbReference>
<dbReference type="Proteomes" id="UP001515500">
    <property type="component" value="Chromosome 20"/>
</dbReference>
<protein>
    <submittedName>
        <fullName evidence="16">Cytochrome b561 domain-containing protein At2g30890-like isoform X1</fullName>
    </submittedName>
</protein>
<dbReference type="SMART" id="SM00665">
    <property type="entry name" value="B561"/>
    <property type="match status" value="1"/>
</dbReference>
<evidence type="ECO:0000256" key="4">
    <source>
        <dbReference type="ARBA" id="ARBA00022617"/>
    </source>
</evidence>
<keyword evidence="10 12" id="KW-0472">Membrane</keyword>
<evidence type="ECO:0000256" key="2">
    <source>
        <dbReference type="ARBA" id="ARBA00004141"/>
    </source>
</evidence>
<keyword evidence="3" id="KW-0813">Transport</keyword>
<feature type="transmembrane region" description="Helical" evidence="12">
    <location>
        <begin position="154"/>
        <end position="176"/>
    </location>
</feature>
<feature type="signal peptide" evidence="13">
    <location>
        <begin position="1"/>
        <end position="27"/>
    </location>
</feature>
<accession>A0AB40AL93</accession>
<dbReference type="AlphaFoldDB" id="A0AB40AL93"/>
<dbReference type="PANTHER" id="PTHR15422:SF24">
    <property type="entry name" value="DOMON RELATED DOMAIN-CONTAINING PROTEIN"/>
    <property type="match status" value="1"/>
</dbReference>
<dbReference type="GO" id="GO:0016020">
    <property type="term" value="C:membrane"/>
    <property type="evidence" value="ECO:0007669"/>
    <property type="project" value="UniProtKB-SubCell"/>
</dbReference>
<evidence type="ECO:0000256" key="5">
    <source>
        <dbReference type="ARBA" id="ARBA00022692"/>
    </source>
</evidence>
<evidence type="ECO:0000256" key="6">
    <source>
        <dbReference type="ARBA" id="ARBA00022723"/>
    </source>
</evidence>
<evidence type="ECO:0000256" key="12">
    <source>
        <dbReference type="SAM" id="Phobius"/>
    </source>
</evidence>
<keyword evidence="13" id="KW-0732">Signal</keyword>
<dbReference type="PANTHER" id="PTHR15422">
    <property type="entry name" value="OS05G0565100 PROTEIN"/>
    <property type="match status" value="1"/>
</dbReference>
<dbReference type="InterPro" id="IPR045150">
    <property type="entry name" value="CYB561D1/2"/>
</dbReference>
<comment type="subcellular location">
    <subcellularLocation>
        <location evidence="2">Membrane</location>
        <topology evidence="2">Multi-pass membrane protein</topology>
    </subcellularLocation>
</comment>
<feature type="transmembrane region" description="Helical" evidence="12">
    <location>
        <begin position="124"/>
        <end position="142"/>
    </location>
</feature>
<evidence type="ECO:0000256" key="8">
    <source>
        <dbReference type="ARBA" id="ARBA00022989"/>
    </source>
</evidence>
<feature type="transmembrane region" description="Helical" evidence="12">
    <location>
        <begin position="87"/>
        <end position="112"/>
    </location>
</feature>
<keyword evidence="8 12" id="KW-1133">Transmembrane helix</keyword>
<keyword evidence="6" id="KW-0479">Metal-binding</keyword>